<evidence type="ECO:0008006" key="4">
    <source>
        <dbReference type="Google" id="ProtNLM"/>
    </source>
</evidence>
<evidence type="ECO:0000313" key="2">
    <source>
        <dbReference type="EMBL" id="MBA9076235.1"/>
    </source>
</evidence>
<organism evidence="2 3">
    <name type="scientific">Rufibacter quisquiliarum</name>
    <dbReference type="NCBI Taxonomy" id="1549639"/>
    <lineage>
        <taxon>Bacteria</taxon>
        <taxon>Pseudomonadati</taxon>
        <taxon>Bacteroidota</taxon>
        <taxon>Cytophagia</taxon>
        <taxon>Cytophagales</taxon>
        <taxon>Hymenobacteraceae</taxon>
        <taxon>Rufibacter</taxon>
    </lineage>
</organism>
<proteinExistence type="predicted"/>
<dbReference type="Proteomes" id="UP000563094">
    <property type="component" value="Unassembled WGS sequence"/>
</dbReference>
<gene>
    <name evidence="2" type="ORF">FHS90_000939</name>
</gene>
<accession>A0A839GKX2</accession>
<dbReference type="EMBL" id="JACJIQ010000003">
    <property type="protein sequence ID" value="MBA9076235.1"/>
    <property type="molecule type" value="Genomic_DNA"/>
</dbReference>
<evidence type="ECO:0000313" key="3">
    <source>
        <dbReference type="Proteomes" id="UP000563094"/>
    </source>
</evidence>
<name>A0A839GKX2_9BACT</name>
<sequence>MNLRKLCLPVLLPLLFLACSEKNSPKTASAENLNQLAAQYVRLGLEIGQYDPDFVDAYYGPDSLKPTAPKLPVFPKDTLLARVNRLLTQFQLYETQETPDSLRTRAHWISQQLVAFGRRIRIFAGEYGTFDEESKDLFGVEAPHFAPGTFPAMVRQLDSLLPGKGTVQERYQKLASRFHIPKEKLDTVFKTAVAEARRRTLQHFQLPAQESFTLEYVTQKPWSGYNWYKGNLQSVIQVNTDLPKSLNDAILLACHEGYPGHHVYNALLEKHLYQDKGHVEISLYPLFSPQSFIAEGSANFGVQVAFPPAEHQRYAREVLLPLTGMDTTNLALYYQASALMGKLNYVRNDVGRKLLAGAITEAQAAKQLMEEGLYEQASAEKSVSFIQKYRSYVINYNYGQDLVQQYIEAQGGTPENTQKRWQLFGELLSNQITPGDLSKKVK</sequence>
<feature type="chain" id="PRO_5032299078" description="DUF885 domain-containing protein" evidence="1">
    <location>
        <begin position="19"/>
        <end position="442"/>
    </location>
</feature>
<keyword evidence="1" id="KW-0732">Signal</keyword>
<reference evidence="2 3" key="1">
    <citation type="submission" date="2020-08" db="EMBL/GenBank/DDBJ databases">
        <title>Genomic Encyclopedia of Type Strains, Phase IV (KMG-IV): sequencing the most valuable type-strain genomes for metagenomic binning, comparative biology and taxonomic classification.</title>
        <authorList>
            <person name="Goeker M."/>
        </authorList>
    </citation>
    <scope>NUCLEOTIDE SEQUENCE [LARGE SCALE GENOMIC DNA]</scope>
    <source>
        <strain evidence="2 3">DSM 29854</strain>
    </source>
</reference>
<keyword evidence="3" id="KW-1185">Reference proteome</keyword>
<comment type="caution">
    <text evidence="2">The sequence shown here is derived from an EMBL/GenBank/DDBJ whole genome shotgun (WGS) entry which is preliminary data.</text>
</comment>
<feature type="signal peptide" evidence="1">
    <location>
        <begin position="1"/>
        <end position="18"/>
    </location>
</feature>
<evidence type="ECO:0000256" key="1">
    <source>
        <dbReference type="SAM" id="SignalP"/>
    </source>
</evidence>
<dbReference type="PROSITE" id="PS51257">
    <property type="entry name" value="PROKAR_LIPOPROTEIN"/>
    <property type="match status" value="1"/>
</dbReference>
<dbReference type="AlphaFoldDB" id="A0A839GKX2"/>
<dbReference type="RefSeq" id="WP_182512055.1">
    <property type="nucleotide sequence ID" value="NZ_JACJIQ010000003.1"/>
</dbReference>
<protein>
    <recommendedName>
        <fullName evidence="4">DUF885 domain-containing protein</fullName>
    </recommendedName>
</protein>